<dbReference type="InterPro" id="IPR003593">
    <property type="entry name" value="AAA+_ATPase"/>
</dbReference>
<evidence type="ECO:0000259" key="10">
    <source>
        <dbReference type="PROSITE" id="PS50893"/>
    </source>
</evidence>
<evidence type="ECO:0000256" key="6">
    <source>
        <dbReference type="ARBA" id="ARBA00022741"/>
    </source>
</evidence>
<comment type="similarity">
    <text evidence="2">Belongs to the ABC transporter superfamily.</text>
</comment>
<dbReference type="PROSITE" id="PS50893">
    <property type="entry name" value="ABC_TRANSPORTER_2"/>
    <property type="match status" value="1"/>
</dbReference>
<evidence type="ECO:0000256" key="3">
    <source>
        <dbReference type="ARBA" id="ARBA00022448"/>
    </source>
</evidence>
<keyword evidence="8" id="KW-1278">Translocase</keyword>
<proteinExistence type="inferred from homology"/>
<dbReference type="Pfam" id="PF00005">
    <property type="entry name" value="ABC_tran"/>
    <property type="match status" value="1"/>
</dbReference>
<reference evidence="12" key="1">
    <citation type="journal article" date="2018" name="Genome Announc.">
        <title>Complete genome sequence of a Dickeya fangzhongdai type strain causing bleeding canker of pear tree trunks.</title>
        <authorList>
            <person name="Zhao Y."/>
            <person name="Tian Y."/>
            <person name="Li X."/>
            <person name="Hu B."/>
        </authorList>
    </citation>
    <scope>NUCLEOTIDE SEQUENCE [LARGE SCALE GENOMIC DNA]</scope>
    <source>
        <strain evidence="12">DSM 101947</strain>
    </source>
</reference>
<organism evidence="11 12">
    <name type="scientific">Dickeya fangzhongdai</name>
    <dbReference type="NCBI Taxonomy" id="1778540"/>
    <lineage>
        <taxon>Bacteria</taxon>
        <taxon>Pseudomonadati</taxon>
        <taxon>Pseudomonadota</taxon>
        <taxon>Gammaproteobacteria</taxon>
        <taxon>Enterobacterales</taxon>
        <taxon>Pectobacteriaceae</taxon>
        <taxon>Dickeya</taxon>
    </lineage>
</organism>
<dbReference type="InterPro" id="IPR013563">
    <property type="entry name" value="Oligopep_ABC_C"/>
</dbReference>
<accession>A0A2K8QM03</accession>
<dbReference type="PROSITE" id="PS00211">
    <property type="entry name" value="ABC_TRANSPORTER_1"/>
    <property type="match status" value="1"/>
</dbReference>
<dbReference type="KEGG" id="dfn:CVE23_10775"/>
<keyword evidence="12" id="KW-1185">Reference proteome</keyword>
<evidence type="ECO:0000256" key="5">
    <source>
        <dbReference type="ARBA" id="ARBA00022519"/>
    </source>
</evidence>
<dbReference type="SUPFAM" id="SSF52540">
    <property type="entry name" value="P-loop containing nucleoside triphosphate hydrolases"/>
    <property type="match status" value="1"/>
</dbReference>
<dbReference type="PANTHER" id="PTHR43297:SF14">
    <property type="entry name" value="ATPASE AAA-TYPE CORE DOMAIN-CONTAINING PROTEIN"/>
    <property type="match status" value="1"/>
</dbReference>
<evidence type="ECO:0000256" key="8">
    <source>
        <dbReference type="ARBA" id="ARBA00022967"/>
    </source>
</evidence>
<evidence type="ECO:0000313" key="11">
    <source>
        <dbReference type="EMBL" id="ATZ94412.1"/>
    </source>
</evidence>
<dbReference type="InterPro" id="IPR003439">
    <property type="entry name" value="ABC_transporter-like_ATP-bd"/>
</dbReference>
<dbReference type="GO" id="GO:0016887">
    <property type="term" value="F:ATP hydrolysis activity"/>
    <property type="evidence" value="ECO:0007669"/>
    <property type="project" value="InterPro"/>
</dbReference>
<dbReference type="GO" id="GO:0005886">
    <property type="term" value="C:plasma membrane"/>
    <property type="evidence" value="ECO:0007669"/>
    <property type="project" value="UniProtKB-SubCell"/>
</dbReference>
<feature type="domain" description="ABC transporter" evidence="10">
    <location>
        <begin position="2"/>
        <end position="240"/>
    </location>
</feature>
<keyword evidence="5" id="KW-0997">Cell inner membrane</keyword>
<dbReference type="PANTHER" id="PTHR43297">
    <property type="entry name" value="OLIGOPEPTIDE TRANSPORT ATP-BINDING PROTEIN APPD"/>
    <property type="match status" value="1"/>
</dbReference>
<dbReference type="Proteomes" id="UP000231901">
    <property type="component" value="Chromosome"/>
</dbReference>
<dbReference type="RefSeq" id="WP_100849523.1">
    <property type="nucleotide sequence ID" value="NZ_BMJF01000001.1"/>
</dbReference>
<keyword evidence="3" id="KW-0813">Transport</keyword>
<dbReference type="GeneID" id="66564817"/>
<keyword evidence="7 11" id="KW-0067">ATP-binding</keyword>
<keyword evidence="4" id="KW-1003">Cell membrane</keyword>
<dbReference type="Pfam" id="PF08352">
    <property type="entry name" value="oligo_HPY"/>
    <property type="match status" value="1"/>
</dbReference>
<dbReference type="EMBL" id="CP025003">
    <property type="protein sequence ID" value="ATZ94412.1"/>
    <property type="molecule type" value="Genomic_DNA"/>
</dbReference>
<keyword evidence="9" id="KW-0472">Membrane</keyword>
<dbReference type="InterPro" id="IPR017871">
    <property type="entry name" value="ABC_transporter-like_CS"/>
</dbReference>
<dbReference type="GO" id="GO:0005524">
    <property type="term" value="F:ATP binding"/>
    <property type="evidence" value="ECO:0007669"/>
    <property type="project" value="UniProtKB-KW"/>
</dbReference>
<evidence type="ECO:0000256" key="4">
    <source>
        <dbReference type="ARBA" id="ARBA00022475"/>
    </source>
</evidence>
<protein>
    <submittedName>
        <fullName evidence="11">Dipeptide/oligopeptide/nickel ABC transporter ATP-binding protein</fullName>
    </submittedName>
</protein>
<sequence>MLDVRQLTLCIDGDHKIHDLSFSLAPGERVCLLGGSGSGKSLTARCLLGALPIGSQLSGSIRLQNHDVTGLPLSQRPPAERPAAIFQDSATSLNPLFTIETQLRMALKHQPTHRALPDLLRAVGFSDPQAVLTRYPGELSGGQRQRLCIALALLCERPLLIADEPTTALDVVTQAQVLQTLQDRLQQSPRTSLLFITHDITVAAMVCRRALVMENGRLVEQGEMRQLLTHPRHPYTRALVSAARQASAGAVFSRRNRAPSVSWSQAS</sequence>
<dbReference type="InterPro" id="IPR050388">
    <property type="entry name" value="ABC_Ni/Peptide_Import"/>
</dbReference>
<evidence type="ECO:0000256" key="2">
    <source>
        <dbReference type="ARBA" id="ARBA00005417"/>
    </source>
</evidence>
<evidence type="ECO:0000256" key="7">
    <source>
        <dbReference type="ARBA" id="ARBA00022840"/>
    </source>
</evidence>
<evidence type="ECO:0000313" key="12">
    <source>
        <dbReference type="Proteomes" id="UP000231901"/>
    </source>
</evidence>
<evidence type="ECO:0000256" key="1">
    <source>
        <dbReference type="ARBA" id="ARBA00004417"/>
    </source>
</evidence>
<comment type="subcellular location">
    <subcellularLocation>
        <location evidence="1">Cell inner membrane</location>
        <topology evidence="1">Peripheral membrane protein</topology>
    </subcellularLocation>
</comment>
<dbReference type="SMART" id="SM00382">
    <property type="entry name" value="AAA"/>
    <property type="match status" value="1"/>
</dbReference>
<gene>
    <name evidence="11" type="ORF">CVE23_10775</name>
</gene>
<name>A0A2K8QM03_9GAMM</name>
<dbReference type="Gene3D" id="3.40.50.300">
    <property type="entry name" value="P-loop containing nucleotide triphosphate hydrolases"/>
    <property type="match status" value="1"/>
</dbReference>
<keyword evidence="6" id="KW-0547">Nucleotide-binding</keyword>
<dbReference type="AlphaFoldDB" id="A0A2K8QM03"/>
<dbReference type="GO" id="GO:0015833">
    <property type="term" value="P:peptide transport"/>
    <property type="evidence" value="ECO:0007669"/>
    <property type="project" value="InterPro"/>
</dbReference>
<dbReference type="CDD" id="cd03257">
    <property type="entry name" value="ABC_NikE_OppD_transporters"/>
    <property type="match status" value="1"/>
</dbReference>
<dbReference type="InterPro" id="IPR027417">
    <property type="entry name" value="P-loop_NTPase"/>
</dbReference>
<evidence type="ECO:0000256" key="9">
    <source>
        <dbReference type="ARBA" id="ARBA00023136"/>
    </source>
</evidence>